<sequence>MLSVLAVLKESLVQQLAMVKTIQDFVAGSEDLVITEECMARSVQMLDIEVANAKRKNMALQLQLNRIPAAAASANAAGGAVKESAFGGISAKRTFGDAAEESALGYVSAGEFADVSAVGSLDGSSEESAFGDVSAEETAFVDVSVEGSADDSA</sequence>
<accession>A0ACB9M1S9</accession>
<dbReference type="EMBL" id="CM039435">
    <property type="protein sequence ID" value="KAI4317980.1"/>
    <property type="molecule type" value="Genomic_DNA"/>
</dbReference>
<name>A0ACB9M1S9_BAUVA</name>
<proteinExistence type="predicted"/>
<gene>
    <name evidence="1" type="ORF">L6164_025796</name>
</gene>
<evidence type="ECO:0000313" key="1">
    <source>
        <dbReference type="EMBL" id="KAI4317980.1"/>
    </source>
</evidence>
<keyword evidence="2" id="KW-1185">Reference proteome</keyword>
<protein>
    <submittedName>
        <fullName evidence="1">Uncharacterized protein</fullName>
    </submittedName>
</protein>
<reference evidence="1 2" key="1">
    <citation type="journal article" date="2022" name="DNA Res.">
        <title>Chromosomal-level genome assembly of the orchid tree Bauhinia variegata (Leguminosae; Cercidoideae) supports the allotetraploid origin hypothesis of Bauhinia.</title>
        <authorList>
            <person name="Zhong Y."/>
            <person name="Chen Y."/>
            <person name="Zheng D."/>
            <person name="Pang J."/>
            <person name="Liu Y."/>
            <person name="Luo S."/>
            <person name="Meng S."/>
            <person name="Qian L."/>
            <person name="Wei D."/>
            <person name="Dai S."/>
            <person name="Zhou R."/>
        </authorList>
    </citation>
    <scope>NUCLEOTIDE SEQUENCE [LARGE SCALE GENOMIC DNA]</scope>
    <source>
        <strain evidence="1">BV-YZ2020</strain>
    </source>
</reference>
<organism evidence="1 2">
    <name type="scientific">Bauhinia variegata</name>
    <name type="common">Purple orchid tree</name>
    <name type="synonym">Phanera variegata</name>
    <dbReference type="NCBI Taxonomy" id="167791"/>
    <lineage>
        <taxon>Eukaryota</taxon>
        <taxon>Viridiplantae</taxon>
        <taxon>Streptophyta</taxon>
        <taxon>Embryophyta</taxon>
        <taxon>Tracheophyta</taxon>
        <taxon>Spermatophyta</taxon>
        <taxon>Magnoliopsida</taxon>
        <taxon>eudicotyledons</taxon>
        <taxon>Gunneridae</taxon>
        <taxon>Pentapetalae</taxon>
        <taxon>rosids</taxon>
        <taxon>fabids</taxon>
        <taxon>Fabales</taxon>
        <taxon>Fabaceae</taxon>
        <taxon>Cercidoideae</taxon>
        <taxon>Cercideae</taxon>
        <taxon>Bauhiniinae</taxon>
        <taxon>Bauhinia</taxon>
    </lineage>
</organism>
<dbReference type="Proteomes" id="UP000828941">
    <property type="component" value="Chromosome 10"/>
</dbReference>
<comment type="caution">
    <text evidence="1">The sequence shown here is derived from an EMBL/GenBank/DDBJ whole genome shotgun (WGS) entry which is preliminary data.</text>
</comment>
<evidence type="ECO:0000313" key="2">
    <source>
        <dbReference type="Proteomes" id="UP000828941"/>
    </source>
</evidence>